<keyword evidence="9" id="KW-0175">Coiled coil</keyword>
<dbReference type="Proteomes" id="UP000019384">
    <property type="component" value="Unassembled WGS sequence"/>
</dbReference>
<dbReference type="EMBL" id="HG793130">
    <property type="protein sequence ID" value="CDK29259.1"/>
    <property type="molecule type" value="Genomic_DNA"/>
</dbReference>
<evidence type="ECO:0000256" key="12">
    <source>
        <dbReference type="ARBA" id="ARBA00034864"/>
    </source>
</evidence>
<evidence type="ECO:0000256" key="5">
    <source>
        <dbReference type="ARBA" id="ARBA00022499"/>
    </source>
</evidence>
<keyword evidence="10" id="KW-0206">Cytoskeleton</keyword>
<dbReference type="PANTHER" id="PTHR13034:SF2">
    <property type="entry name" value="DYNACTIN SUBUNIT 4"/>
    <property type="match status" value="1"/>
</dbReference>
<dbReference type="GO" id="GO:0005869">
    <property type="term" value="C:dynactin complex"/>
    <property type="evidence" value="ECO:0007669"/>
    <property type="project" value="InterPro"/>
</dbReference>
<evidence type="ECO:0000256" key="8">
    <source>
        <dbReference type="ARBA" id="ARBA00022990"/>
    </source>
</evidence>
<evidence type="ECO:0000256" key="9">
    <source>
        <dbReference type="ARBA" id="ARBA00023054"/>
    </source>
</evidence>
<dbReference type="RefSeq" id="XP_022461247.1">
    <property type="nucleotide sequence ID" value="XM_022600424.1"/>
</dbReference>
<keyword evidence="4" id="KW-0963">Cytoplasm</keyword>
<evidence type="ECO:0000256" key="3">
    <source>
        <dbReference type="ARBA" id="ARBA00004657"/>
    </source>
</evidence>
<dbReference type="InterPro" id="IPR008603">
    <property type="entry name" value="DCTN4"/>
</dbReference>
<evidence type="ECO:0000313" key="15">
    <source>
        <dbReference type="Proteomes" id="UP000019384"/>
    </source>
</evidence>
<evidence type="ECO:0000256" key="13">
    <source>
        <dbReference type="ARBA" id="ARBA00093507"/>
    </source>
</evidence>
<reference evidence="14" key="2">
    <citation type="submission" date="2014-02" db="EMBL/GenBank/DDBJ databases">
        <title>Complete DNA sequence of /Kuraishia capsulata/ illustrates novel genomic features among budding yeasts (/Saccharomycotina/).</title>
        <authorList>
            <person name="Morales L."/>
            <person name="Noel B."/>
            <person name="Porcel B."/>
            <person name="Marcet-Houben M."/>
            <person name="Hullo M-F."/>
            <person name="Sacerdot C."/>
            <person name="Tekaia F."/>
            <person name="Leh-Louis V."/>
            <person name="Despons L."/>
            <person name="Khanna V."/>
            <person name="Aury J-M."/>
            <person name="Barbe V."/>
            <person name="Couloux A."/>
            <person name="Labadie K."/>
            <person name="Pelletier E."/>
            <person name="Souciet J-L."/>
            <person name="Boekhout T."/>
            <person name="Gabaldon T."/>
            <person name="Wincker P."/>
            <person name="Dujon B."/>
        </authorList>
    </citation>
    <scope>NUCLEOTIDE SEQUENCE</scope>
    <source>
        <strain evidence="14">CBS 1993</strain>
    </source>
</reference>
<dbReference type="GeneID" id="34522635"/>
<sequence length="455" mass="50958">MPVSLFCPCSEPMVSSEDISMDYKLPRTIGDTNTHHALSDLYFCNDCRALRCRKCSEPQIEFKFCARCRHKADPHEITRVCPKNCFDCPKCAAPLSAKSQTHAPAEGRPKGKSFLFSCGNCDWTYDTGVETRPRPLKVILQDQRADMNTELFDRLREHYALEKDIRSFLSSRKVTSDDLVGRVTPDQLARLMAGKRNSYPDFEPTDSDSYCKVQSEFPESHPLSTRISHICKACRGDLVKLDRSDFLSTKFYKISSASDVLPEIEIFRLSGKLDNLRRNSTNNLCVNFANSQSFSLEINVSTLTYLSSDLDPVEDSANPGVEHGHMVKLTLPCQRFTLGPRPDKFTRPENLVQGIPTIALDQESKASRVELIAKRSASLGRLSSGKIDTTRDCPLDEGANWATIPLLVEIGEVEEGIRLRLPLFVTVHTTHQISPSHPAVPYGFWAILDLGPIAV</sequence>
<dbReference type="Pfam" id="PF05502">
    <property type="entry name" value="Dynactin_p62"/>
    <property type="match status" value="1"/>
</dbReference>
<accession>W6MRC3</accession>
<keyword evidence="5" id="KW-1017">Isopeptide bond</keyword>
<dbReference type="PANTHER" id="PTHR13034">
    <property type="entry name" value="DYNACTIN P62 SUBUNIT"/>
    <property type="match status" value="1"/>
</dbReference>
<keyword evidence="7" id="KW-0832">Ubl conjugation</keyword>
<comment type="similarity">
    <text evidence="11">Belongs to the dynactin subunit 4 family.</text>
</comment>
<proteinExistence type="inferred from homology"/>
<dbReference type="OrthoDB" id="283815at2759"/>
<name>W6MRC3_9ASCO</name>
<organism evidence="14 15">
    <name type="scientific">Kuraishia capsulata CBS 1993</name>
    <dbReference type="NCBI Taxonomy" id="1382522"/>
    <lineage>
        <taxon>Eukaryota</taxon>
        <taxon>Fungi</taxon>
        <taxon>Dikarya</taxon>
        <taxon>Ascomycota</taxon>
        <taxon>Saccharomycotina</taxon>
        <taxon>Pichiomycetes</taxon>
        <taxon>Pichiales</taxon>
        <taxon>Pichiaceae</taxon>
        <taxon>Kuraishia</taxon>
    </lineage>
</organism>
<evidence type="ECO:0000256" key="2">
    <source>
        <dbReference type="ARBA" id="ARBA00004529"/>
    </source>
</evidence>
<keyword evidence="15" id="KW-1185">Reference proteome</keyword>
<comment type="subunit">
    <text evidence="13">Subunit of dynactin, a multiprotein complex part of a tripartite complex with dynein and a adapter, such as BICDL1, BICD2 or HOOK3. The dynactin complex is built around ACTR1A/ACTB filament and consists of an actin-related filament composed of a shoulder domain, a pointed end and a barbed end. Its length is defined by its flexible shoulder domain. The soulder is composed of 2 DCTN1 subunits, 4 DCTN2 and 2 DCTN3. The 4 DCNT2 (via N-terminus) bind the ACTR1A filament and act as molecular rulers to determine the length. The pointed end is important for binding dynein-dynactin cargo adapters. Consists of 4 subunits: ACTR10, DCNT4, DCTN5 and DCTN6. The barbed end is composed of a CAPZA1:CAPZB heterodimers, which binds ACTR1A/ACTB filament and dynactin and stabilizes dynactin. Interacts with ATP7B, but not ATP7A, in a copper-dependent manner. Interacts with ANK2; this interaction is required for localization at costameres. Interacts with N4BP2L1.</text>
</comment>
<protein>
    <recommendedName>
        <fullName evidence="12">Dynactin subunit 4</fullName>
    </recommendedName>
</protein>
<evidence type="ECO:0000256" key="6">
    <source>
        <dbReference type="ARBA" id="ARBA00022553"/>
    </source>
</evidence>
<evidence type="ECO:0000256" key="4">
    <source>
        <dbReference type="ARBA" id="ARBA00022490"/>
    </source>
</evidence>
<dbReference type="GO" id="GO:0001725">
    <property type="term" value="C:stress fiber"/>
    <property type="evidence" value="ECO:0007669"/>
    <property type="project" value="UniProtKB-SubCell"/>
</dbReference>
<evidence type="ECO:0000256" key="1">
    <source>
        <dbReference type="ARBA" id="ARBA00004300"/>
    </source>
</evidence>
<evidence type="ECO:0000256" key="7">
    <source>
        <dbReference type="ARBA" id="ARBA00022843"/>
    </source>
</evidence>
<keyword evidence="8" id="KW-0007">Acetylation</keyword>
<dbReference type="HOGENOM" id="CLU_051239_0_0_1"/>
<evidence type="ECO:0000256" key="11">
    <source>
        <dbReference type="ARBA" id="ARBA00034776"/>
    </source>
</evidence>
<keyword evidence="6" id="KW-0597">Phosphoprotein</keyword>
<evidence type="ECO:0000313" key="14">
    <source>
        <dbReference type="EMBL" id="CDK29259.1"/>
    </source>
</evidence>
<gene>
    <name evidence="14" type="ORF">KUCA_T00005247001</name>
</gene>
<comment type="subcellular location">
    <subcellularLocation>
        <location evidence="1">Cytoplasm</location>
        <location evidence="1">Cytoskeleton</location>
        <location evidence="1">Microtubule organizing center</location>
        <location evidence="1">Centrosome</location>
    </subcellularLocation>
    <subcellularLocation>
        <location evidence="2">Cytoplasm</location>
        <location evidence="2">Cytoskeleton</location>
        <location evidence="2">Stress fiber</location>
    </subcellularLocation>
    <subcellularLocation>
        <location evidence="3">Cytoplasm</location>
        <location evidence="3">Myofibril</location>
    </subcellularLocation>
</comment>
<reference evidence="14" key="1">
    <citation type="submission" date="2013-12" db="EMBL/GenBank/DDBJ databases">
        <authorList>
            <person name="Genoscope - CEA"/>
        </authorList>
    </citation>
    <scope>NUCLEOTIDE SEQUENCE</scope>
    <source>
        <strain evidence="14">CBS 1993</strain>
    </source>
</reference>
<dbReference type="AlphaFoldDB" id="W6MRC3"/>
<dbReference type="STRING" id="1382522.W6MRC3"/>
<evidence type="ECO:0000256" key="10">
    <source>
        <dbReference type="ARBA" id="ARBA00023212"/>
    </source>
</evidence>